<dbReference type="GO" id="GO:0005315">
    <property type="term" value="F:phosphate transmembrane transporter activity"/>
    <property type="evidence" value="ECO:0007669"/>
    <property type="project" value="InterPro"/>
</dbReference>
<accession>A0A934Q988</accession>
<protein>
    <recommendedName>
        <fullName evidence="10">Phosphate transport system permease protein</fullName>
    </recommendedName>
</protein>
<dbReference type="InterPro" id="IPR035906">
    <property type="entry name" value="MetI-like_sf"/>
</dbReference>
<keyword evidence="5 10" id="KW-0592">Phosphate transport</keyword>
<keyword evidence="13" id="KW-1185">Reference proteome</keyword>
<dbReference type="NCBIfam" id="TIGR02138">
    <property type="entry name" value="phosphate_pstC"/>
    <property type="match status" value="1"/>
</dbReference>
<dbReference type="SUPFAM" id="SSF161098">
    <property type="entry name" value="MetI-like"/>
    <property type="match status" value="1"/>
</dbReference>
<dbReference type="Gene3D" id="1.10.3720.10">
    <property type="entry name" value="MetI-like"/>
    <property type="match status" value="1"/>
</dbReference>
<comment type="function">
    <text evidence="10">Part of the binding-protein-dependent transport system for phosphate; probably responsible for the translocation of the substrate across the membrane.</text>
</comment>
<proteinExistence type="inferred from homology"/>
<gene>
    <name evidence="12" type="primary">pstC</name>
    <name evidence="12" type="ORF">JD292_00370</name>
</gene>
<dbReference type="GO" id="GO:0005886">
    <property type="term" value="C:plasma membrane"/>
    <property type="evidence" value="ECO:0007669"/>
    <property type="project" value="UniProtKB-SubCell"/>
</dbReference>
<evidence type="ECO:0000256" key="5">
    <source>
        <dbReference type="ARBA" id="ARBA00022592"/>
    </source>
</evidence>
<evidence type="ECO:0000256" key="10">
    <source>
        <dbReference type="RuleBase" id="RU363054"/>
    </source>
</evidence>
<comment type="similarity">
    <text evidence="2 10">Belongs to the binding-protein-dependent transport system permease family. CysTW subfamily.</text>
</comment>
<feature type="transmembrane region" description="Helical" evidence="9">
    <location>
        <begin position="148"/>
        <end position="175"/>
    </location>
</feature>
<dbReference type="Pfam" id="PF00528">
    <property type="entry name" value="BPD_transp_1"/>
    <property type="match status" value="1"/>
</dbReference>
<feature type="transmembrane region" description="Helical" evidence="9">
    <location>
        <begin position="63"/>
        <end position="96"/>
    </location>
</feature>
<dbReference type="PANTHER" id="PTHR30425:SF1">
    <property type="entry name" value="PHOSPHATE TRANSPORT SYSTEM PERMEASE PROTEIN PSTC"/>
    <property type="match status" value="1"/>
</dbReference>
<evidence type="ECO:0000256" key="3">
    <source>
        <dbReference type="ARBA" id="ARBA00022448"/>
    </source>
</evidence>
<dbReference type="InterPro" id="IPR051124">
    <property type="entry name" value="Phosphate_Transport_Permease"/>
</dbReference>
<evidence type="ECO:0000256" key="7">
    <source>
        <dbReference type="ARBA" id="ARBA00022989"/>
    </source>
</evidence>
<dbReference type="CDD" id="cd06261">
    <property type="entry name" value="TM_PBP2"/>
    <property type="match status" value="1"/>
</dbReference>
<reference evidence="12" key="1">
    <citation type="submission" date="2020-12" db="EMBL/GenBank/DDBJ databases">
        <title>Leucobacter sp. CAS2, isolated from Chromium sludge.</title>
        <authorList>
            <person name="Xu Z."/>
        </authorList>
    </citation>
    <scope>NUCLEOTIDE SEQUENCE</scope>
    <source>
        <strain evidence="12">CSA2</strain>
    </source>
</reference>
<feature type="transmembrane region" description="Helical" evidence="9">
    <location>
        <begin position="235"/>
        <end position="253"/>
    </location>
</feature>
<dbReference type="AlphaFoldDB" id="A0A934Q988"/>
<sequence>MTVTSASHKPVLSIGDRVFSRSAVFAGSMILVTLAAVAIFLIVRSLPAFVATDKSASLLTSNFWAYVGPLVFGTIWAATLALVVALPLAIGIALFISHYAPRKLAQVLGYIVDLLAAVPSVVFGLWGIGVLAPAIQPVYVWLNENLGWIPFFSGTVTGTGRTILTASLVLAVMILPIMTAICREVFLQAPALHEEAALALGATRWEMIRLAVLPFGRPGIVSAAMLGLGRALGETMAVAMVLSATGMVTFNLLTSENPSTIAANIALKFPEAYGENINVLIATGLILFIVTFLVNAVARWIISRRAEFSGSN</sequence>
<dbReference type="PANTHER" id="PTHR30425">
    <property type="entry name" value="PHOSPHATE TRANSPORT SYSTEM PERMEASE PROTEIN PST"/>
    <property type="match status" value="1"/>
</dbReference>
<evidence type="ECO:0000256" key="9">
    <source>
        <dbReference type="RuleBase" id="RU363032"/>
    </source>
</evidence>
<evidence type="ECO:0000313" key="12">
    <source>
        <dbReference type="EMBL" id="MBK0420539.1"/>
    </source>
</evidence>
<keyword evidence="3 9" id="KW-0813">Transport</keyword>
<organism evidence="12 13">
    <name type="scientific">Leucobacter edaphi</name>
    <dbReference type="NCBI Taxonomy" id="2796472"/>
    <lineage>
        <taxon>Bacteria</taxon>
        <taxon>Bacillati</taxon>
        <taxon>Actinomycetota</taxon>
        <taxon>Actinomycetes</taxon>
        <taxon>Micrococcales</taxon>
        <taxon>Microbacteriaceae</taxon>
        <taxon>Leucobacter</taxon>
    </lineage>
</organism>
<evidence type="ECO:0000256" key="8">
    <source>
        <dbReference type="ARBA" id="ARBA00023136"/>
    </source>
</evidence>
<evidence type="ECO:0000313" key="13">
    <source>
        <dbReference type="Proteomes" id="UP000618733"/>
    </source>
</evidence>
<feature type="domain" description="ABC transmembrane type-1" evidence="11">
    <location>
        <begin position="71"/>
        <end position="298"/>
    </location>
</feature>
<dbReference type="Proteomes" id="UP000618733">
    <property type="component" value="Unassembled WGS sequence"/>
</dbReference>
<dbReference type="InterPro" id="IPR000515">
    <property type="entry name" value="MetI-like"/>
</dbReference>
<dbReference type="RefSeq" id="WP_200130759.1">
    <property type="nucleotide sequence ID" value="NZ_JAEHOI010000001.1"/>
</dbReference>
<comment type="caution">
    <text evidence="12">The sequence shown here is derived from an EMBL/GenBank/DDBJ whole genome shotgun (WGS) entry which is preliminary data.</text>
</comment>
<evidence type="ECO:0000259" key="11">
    <source>
        <dbReference type="PROSITE" id="PS50928"/>
    </source>
</evidence>
<feature type="transmembrane region" description="Helical" evidence="9">
    <location>
        <begin position="277"/>
        <end position="302"/>
    </location>
</feature>
<feature type="transmembrane region" description="Helical" evidence="9">
    <location>
        <begin position="108"/>
        <end position="128"/>
    </location>
</feature>
<keyword evidence="6 9" id="KW-0812">Transmembrane</keyword>
<feature type="transmembrane region" description="Helical" evidence="9">
    <location>
        <begin position="23"/>
        <end position="43"/>
    </location>
</feature>
<dbReference type="GO" id="GO:0006817">
    <property type="term" value="P:phosphate ion transport"/>
    <property type="evidence" value="ECO:0007669"/>
    <property type="project" value="UniProtKB-KW"/>
</dbReference>
<keyword evidence="4 10" id="KW-1003">Cell membrane</keyword>
<name>A0A934Q988_9MICO</name>
<comment type="subcellular location">
    <subcellularLocation>
        <location evidence="1 9">Cell membrane</location>
        <topology evidence="1 9">Multi-pass membrane protein</topology>
    </subcellularLocation>
</comment>
<evidence type="ECO:0000256" key="2">
    <source>
        <dbReference type="ARBA" id="ARBA00007069"/>
    </source>
</evidence>
<evidence type="ECO:0000256" key="6">
    <source>
        <dbReference type="ARBA" id="ARBA00022692"/>
    </source>
</evidence>
<keyword evidence="7 9" id="KW-1133">Transmembrane helix</keyword>
<keyword evidence="8 9" id="KW-0472">Membrane</keyword>
<dbReference type="InterPro" id="IPR011864">
    <property type="entry name" value="Phosphate_PstC"/>
</dbReference>
<evidence type="ECO:0000256" key="1">
    <source>
        <dbReference type="ARBA" id="ARBA00004651"/>
    </source>
</evidence>
<evidence type="ECO:0000256" key="4">
    <source>
        <dbReference type="ARBA" id="ARBA00022475"/>
    </source>
</evidence>
<dbReference type="PROSITE" id="PS50928">
    <property type="entry name" value="ABC_TM1"/>
    <property type="match status" value="1"/>
</dbReference>
<dbReference type="EMBL" id="JAEHOI010000001">
    <property type="protein sequence ID" value="MBK0420539.1"/>
    <property type="molecule type" value="Genomic_DNA"/>
</dbReference>